<dbReference type="EMBL" id="BJZO01000056">
    <property type="protein sequence ID" value="GEO82014.1"/>
    <property type="molecule type" value="Genomic_DNA"/>
</dbReference>
<dbReference type="GO" id="GO:0015074">
    <property type="term" value="P:DNA integration"/>
    <property type="evidence" value="ECO:0007669"/>
    <property type="project" value="UniProtKB-KW"/>
</dbReference>
<evidence type="ECO:0000256" key="2">
    <source>
        <dbReference type="ARBA" id="ARBA00022908"/>
    </source>
</evidence>
<dbReference type="PANTHER" id="PTHR30629:SF2">
    <property type="entry name" value="PROPHAGE INTEGRASE INTS-RELATED"/>
    <property type="match status" value="1"/>
</dbReference>
<organism evidence="6 7">
    <name type="scientific">Pararhodospirillum oryzae</name>
    <dbReference type="NCBI Taxonomy" id="478448"/>
    <lineage>
        <taxon>Bacteria</taxon>
        <taxon>Pseudomonadati</taxon>
        <taxon>Pseudomonadota</taxon>
        <taxon>Alphaproteobacteria</taxon>
        <taxon>Rhodospirillales</taxon>
        <taxon>Rhodospirillaceae</taxon>
        <taxon>Pararhodospirillum</taxon>
    </lineage>
</organism>
<evidence type="ECO:0000313" key="6">
    <source>
        <dbReference type="EMBL" id="GEO82014.1"/>
    </source>
</evidence>
<dbReference type="RefSeq" id="WP_147164029.1">
    <property type="nucleotide sequence ID" value="NZ_BJZO01000056.1"/>
</dbReference>
<dbReference type="InterPro" id="IPR010998">
    <property type="entry name" value="Integrase_recombinase_N"/>
</dbReference>
<protein>
    <submittedName>
        <fullName evidence="6">Integrase</fullName>
    </submittedName>
</protein>
<dbReference type="AlphaFoldDB" id="A0A512H994"/>
<keyword evidence="4" id="KW-0233">DNA recombination</keyword>
<dbReference type="GO" id="GO:0003677">
    <property type="term" value="F:DNA binding"/>
    <property type="evidence" value="ECO:0007669"/>
    <property type="project" value="UniProtKB-KW"/>
</dbReference>
<dbReference type="OrthoDB" id="7298605at2"/>
<evidence type="ECO:0000313" key="7">
    <source>
        <dbReference type="Proteomes" id="UP000321567"/>
    </source>
</evidence>
<dbReference type="Proteomes" id="UP000321567">
    <property type="component" value="Unassembled WGS sequence"/>
</dbReference>
<dbReference type="Gene3D" id="1.10.443.10">
    <property type="entry name" value="Intergrase catalytic core"/>
    <property type="match status" value="1"/>
</dbReference>
<dbReference type="Gene3D" id="1.10.150.130">
    <property type="match status" value="1"/>
</dbReference>
<keyword evidence="3" id="KW-0238">DNA-binding</keyword>
<proteinExistence type="inferred from homology"/>
<comment type="caution">
    <text evidence="6">The sequence shown here is derived from an EMBL/GenBank/DDBJ whole genome shotgun (WGS) entry which is preliminary data.</text>
</comment>
<dbReference type="PANTHER" id="PTHR30629">
    <property type="entry name" value="PROPHAGE INTEGRASE"/>
    <property type="match status" value="1"/>
</dbReference>
<feature type="domain" description="Tyr recombinase" evidence="5">
    <location>
        <begin position="206"/>
        <end position="401"/>
    </location>
</feature>
<accession>A0A512H994</accession>
<sequence>MKLTEKNIAGLVCEPGRKDRLFFDDDLPGLGVRVTAGGSKTFIVQYSAGNTKRRVPLGRWGAVALADARKAARAILGEVAGGGDPAAERRAKREEEEAKAASERYTLGVLIEEWEALALAGRSESYRAEALRAIRVAFSEHLKKPAGTLTRAATLKVLDGLAKEGKAAMAGRTLAYGRACYGWALKRGRVAGNPFQGLPIPTTTPSRERVLTDDEVGAIYAGAGTLGWPFGPLLRVLLLTAQRRSEVAGMRWSEITPDLSTWTLPGERAKNGQSHVVHLSAPVREILAQVPRTAGQDLVWSTTGTTPPSGFSAATVRLRAAGDAERAARAEAAGEDPPGPMPEWRLHDFRRACVTWLAGAGYNPAVADKLLNHVATTGLSDVARVYQRGQFLPERKAALEAWGAHVLAVSSGRTIPGNVVPLRAEG</sequence>
<evidence type="ECO:0000259" key="5">
    <source>
        <dbReference type="PROSITE" id="PS51898"/>
    </source>
</evidence>
<dbReference type="CDD" id="cd00801">
    <property type="entry name" value="INT_P4_C"/>
    <property type="match status" value="1"/>
</dbReference>
<comment type="similarity">
    <text evidence="1">Belongs to the 'phage' integrase family.</text>
</comment>
<dbReference type="Gene3D" id="3.30.160.390">
    <property type="entry name" value="Integrase, DNA-binding domain"/>
    <property type="match status" value="1"/>
</dbReference>
<name>A0A512H994_9PROT</name>
<evidence type="ECO:0000256" key="1">
    <source>
        <dbReference type="ARBA" id="ARBA00008857"/>
    </source>
</evidence>
<dbReference type="Pfam" id="PF13356">
    <property type="entry name" value="Arm-DNA-bind_3"/>
    <property type="match status" value="1"/>
</dbReference>
<dbReference type="InterPro" id="IPR011010">
    <property type="entry name" value="DNA_brk_join_enz"/>
</dbReference>
<evidence type="ECO:0000256" key="3">
    <source>
        <dbReference type="ARBA" id="ARBA00023125"/>
    </source>
</evidence>
<gene>
    <name evidence="6" type="ORF">ROR02_21450</name>
</gene>
<reference evidence="6 7" key="1">
    <citation type="submission" date="2019-07" db="EMBL/GenBank/DDBJ databases">
        <title>Whole genome shotgun sequence of Rhodospirillum oryzae NBRC 107573.</title>
        <authorList>
            <person name="Hosoyama A."/>
            <person name="Uohara A."/>
            <person name="Ohji S."/>
            <person name="Ichikawa N."/>
        </authorList>
    </citation>
    <scope>NUCLEOTIDE SEQUENCE [LARGE SCALE GENOMIC DNA]</scope>
    <source>
        <strain evidence="6 7">NBRC 107573</strain>
    </source>
</reference>
<dbReference type="Pfam" id="PF00589">
    <property type="entry name" value="Phage_integrase"/>
    <property type="match status" value="1"/>
</dbReference>
<dbReference type="InterPro" id="IPR050808">
    <property type="entry name" value="Phage_Integrase"/>
</dbReference>
<keyword evidence="2" id="KW-0229">DNA integration</keyword>
<keyword evidence="7" id="KW-1185">Reference proteome</keyword>
<dbReference type="PROSITE" id="PS51898">
    <property type="entry name" value="TYR_RECOMBINASE"/>
    <property type="match status" value="1"/>
</dbReference>
<evidence type="ECO:0000256" key="4">
    <source>
        <dbReference type="ARBA" id="ARBA00023172"/>
    </source>
</evidence>
<dbReference type="InterPro" id="IPR038488">
    <property type="entry name" value="Integrase_DNA-bd_sf"/>
</dbReference>
<dbReference type="GO" id="GO:0006310">
    <property type="term" value="P:DNA recombination"/>
    <property type="evidence" value="ECO:0007669"/>
    <property type="project" value="UniProtKB-KW"/>
</dbReference>
<dbReference type="SUPFAM" id="SSF56349">
    <property type="entry name" value="DNA breaking-rejoining enzymes"/>
    <property type="match status" value="1"/>
</dbReference>
<dbReference type="InterPro" id="IPR025166">
    <property type="entry name" value="Integrase_DNA_bind_dom"/>
</dbReference>
<dbReference type="InterPro" id="IPR013762">
    <property type="entry name" value="Integrase-like_cat_sf"/>
</dbReference>
<dbReference type="InterPro" id="IPR002104">
    <property type="entry name" value="Integrase_catalytic"/>
</dbReference>